<proteinExistence type="predicted"/>
<dbReference type="InterPro" id="IPR057623">
    <property type="entry name" value="PUB12-19-like_N"/>
</dbReference>
<dbReference type="PROSITE" id="PS50176">
    <property type="entry name" value="ARM_REPEAT"/>
    <property type="match status" value="2"/>
</dbReference>
<feature type="repeat" description="ARM" evidence="2">
    <location>
        <begin position="386"/>
        <end position="428"/>
    </location>
</feature>
<dbReference type="InterPro" id="IPR011989">
    <property type="entry name" value="ARM-like"/>
</dbReference>
<evidence type="ECO:0000256" key="1">
    <source>
        <dbReference type="ARBA" id="ARBA00022786"/>
    </source>
</evidence>
<dbReference type="InterPro" id="IPR058678">
    <property type="entry name" value="ARM_PUB"/>
</dbReference>
<dbReference type="Proteomes" id="UP001180020">
    <property type="component" value="Unassembled WGS sequence"/>
</dbReference>
<accession>A0AAV9EG07</accession>
<evidence type="ECO:0000256" key="3">
    <source>
        <dbReference type="SAM" id="MobiDB-lite"/>
    </source>
</evidence>
<dbReference type="InterPro" id="IPR016024">
    <property type="entry name" value="ARM-type_fold"/>
</dbReference>
<organism evidence="6 7">
    <name type="scientific">Acorus calamus</name>
    <name type="common">Sweet flag</name>
    <dbReference type="NCBI Taxonomy" id="4465"/>
    <lineage>
        <taxon>Eukaryota</taxon>
        <taxon>Viridiplantae</taxon>
        <taxon>Streptophyta</taxon>
        <taxon>Embryophyta</taxon>
        <taxon>Tracheophyta</taxon>
        <taxon>Spermatophyta</taxon>
        <taxon>Magnoliopsida</taxon>
        <taxon>Liliopsida</taxon>
        <taxon>Acoraceae</taxon>
        <taxon>Acorus</taxon>
    </lineage>
</organism>
<reference evidence="6" key="1">
    <citation type="journal article" date="2023" name="Nat. Commun.">
        <title>Diploid and tetraploid genomes of Acorus and the evolution of monocots.</title>
        <authorList>
            <person name="Ma L."/>
            <person name="Liu K.W."/>
            <person name="Li Z."/>
            <person name="Hsiao Y.Y."/>
            <person name="Qi Y."/>
            <person name="Fu T."/>
            <person name="Tang G.D."/>
            <person name="Zhang D."/>
            <person name="Sun W.H."/>
            <person name="Liu D.K."/>
            <person name="Li Y."/>
            <person name="Chen G.Z."/>
            <person name="Liu X.D."/>
            <person name="Liao X.Y."/>
            <person name="Jiang Y.T."/>
            <person name="Yu X."/>
            <person name="Hao Y."/>
            <person name="Huang J."/>
            <person name="Zhao X.W."/>
            <person name="Ke S."/>
            <person name="Chen Y.Y."/>
            <person name="Wu W.L."/>
            <person name="Hsu J.L."/>
            <person name="Lin Y.F."/>
            <person name="Huang M.D."/>
            <person name="Li C.Y."/>
            <person name="Huang L."/>
            <person name="Wang Z.W."/>
            <person name="Zhao X."/>
            <person name="Zhong W.Y."/>
            <person name="Peng D.H."/>
            <person name="Ahmad S."/>
            <person name="Lan S."/>
            <person name="Zhang J.S."/>
            <person name="Tsai W.C."/>
            <person name="Van de Peer Y."/>
            <person name="Liu Z.J."/>
        </authorList>
    </citation>
    <scope>NUCLEOTIDE SEQUENCE</scope>
    <source>
        <strain evidence="6">CP</strain>
    </source>
</reference>
<reference evidence="6" key="2">
    <citation type="submission" date="2023-06" db="EMBL/GenBank/DDBJ databases">
        <authorList>
            <person name="Ma L."/>
            <person name="Liu K.-W."/>
            <person name="Li Z."/>
            <person name="Hsiao Y.-Y."/>
            <person name="Qi Y."/>
            <person name="Fu T."/>
            <person name="Tang G."/>
            <person name="Zhang D."/>
            <person name="Sun W.-H."/>
            <person name="Liu D.-K."/>
            <person name="Li Y."/>
            <person name="Chen G.-Z."/>
            <person name="Liu X.-D."/>
            <person name="Liao X.-Y."/>
            <person name="Jiang Y.-T."/>
            <person name="Yu X."/>
            <person name="Hao Y."/>
            <person name="Huang J."/>
            <person name="Zhao X.-W."/>
            <person name="Ke S."/>
            <person name="Chen Y.-Y."/>
            <person name="Wu W.-L."/>
            <person name="Hsu J.-L."/>
            <person name="Lin Y.-F."/>
            <person name="Huang M.-D."/>
            <person name="Li C.-Y."/>
            <person name="Huang L."/>
            <person name="Wang Z.-W."/>
            <person name="Zhao X."/>
            <person name="Zhong W.-Y."/>
            <person name="Peng D.-H."/>
            <person name="Ahmad S."/>
            <person name="Lan S."/>
            <person name="Zhang J.-S."/>
            <person name="Tsai W.-C."/>
            <person name="Van De Peer Y."/>
            <person name="Liu Z.-J."/>
        </authorList>
    </citation>
    <scope>NUCLEOTIDE SEQUENCE</scope>
    <source>
        <strain evidence="6">CP</strain>
        <tissue evidence="6">Leaves</tissue>
    </source>
</reference>
<dbReference type="SUPFAM" id="SSF48371">
    <property type="entry name" value="ARM repeat"/>
    <property type="match status" value="1"/>
</dbReference>
<feature type="domain" description="U-box" evidence="5">
    <location>
        <begin position="363"/>
        <end position="629"/>
    </location>
</feature>
<evidence type="ECO:0000259" key="4">
    <source>
        <dbReference type="Pfam" id="PF25368"/>
    </source>
</evidence>
<feature type="domain" description="PUB 12/19-like N-terminal" evidence="4">
    <location>
        <begin position="53"/>
        <end position="167"/>
    </location>
</feature>
<dbReference type="Pfam" id="PF25598">
    <property type="entry name" value="ARM_PUB"/>
    <property type="match status" value="1"/>
</dbReference>
<dbReference type="PANTHER" id="PTHR23315">
    <property type="entry name" value="U BOX DOMAIN-CONTAINING"/>
    <property type="match status" value="1"/>
</dbReference>
<dbReference type="FunFam" id="1.25.10.10:FF:000491">
    <property type="entry name" value="RING-type E3 ubiquitin transferase"/>
    <property type="match status" value="1"/>
</dbReference>
<dbReference type="Pfam" id="PF25368">
    <property type="entry name" value="PUB10_N"/>
    <property type="match status" value="1"/>
</dbReference>
<sequence length="674" mass="72305">MEAPSPPPPSPPPPPPPPAFTGFLPASALTDTLLHLSREVSSISDDIPPLQTKNIISMTRRLNLLSSLFEDLSDASSATFATPLPPSIVLCMTELSITIRKTKSLIEETKQRSLLWSLMQTELVSQRFHVLACEIARALDILPVSLLGLSADVKEQVELLHRQTKRASIFVDPLETRMREELLEAMAASGGAERATKAILLRLGMRCAEDYGAEIGRLEAESIHAEIDNGAGGVFGIDNICAGRVPVPDIAGPDEGAGDHRVGAHLRPELDITVDQLGPPHVPEERAEAHAQGAHPQLRAQEPHQPMVPRKQHSLSRTTNADTDASRSMDHISAARVAVDAARMAAEFLVGKLAMGGPGIQQQAAYELRLLAKAGMDNRRLIAEAGAIPFLVTLLDSPDARTQENAVTALLNLSILGNNKSLIMSAAGAIDGVIRVVEAGKAAEARENAAATIFSLSMVDEWKVAIGAREGAFDALVRLLREGASAGKKDAACALYNLAVYVGNRPLIVKAGAVEVLVGVLMDDRAGITDDALALMAALCGCAEGAEEMGRCRVAVAVLVDLLRFGTARGKENAVAVMLGMCRNGGEEIARRLLMNPRSVPSLQGLAADGCSPRAKRKAEAILRLLNRGVECPYDIAEHEKAIFKIILKWRVKYYHLKLILNTEKPPPLQDLIM</sequence>
<gene>
    <name evidence="6" type="primary">PUB17</name>
    <name evidence="6" type="ORF">QJS10_CPA07g01159</name>
</gene>
<comment type="caution">
    <text evidence="6">The sequence shown here is derived from an EMBL/GenBank/DDBJ whole genome shotgun (WGS) entry which is preliminary data.</text>
</comment>
<feature type="repeat" description="ARM" evidence="2">
    <location>
        <begin position="471"/>
        <end position="513"/>
    </location>
</feature>
<dbReference type="Gene3D" id="1.25.10.10">
    <property type="entry name" value="Leucine-rich Repeat Variant"/>
    <property type="match status" value="1"/>
</dbReference>
<evidence type="ECO:0000256" key="2">
    <source>
        <dbReference type="PROSITE-ProRule" id="PRU00259"/>
    </source>
</evidence>
<evidence type="ECO:0000313" key="6">
    <source>
        <dbReference type="EMBL" id="KAK1312415.1"/>
    </source>
</evidence>
<dbReference type="EMBL" id="JAUJYO010000007">
    <property type="protein sequence ID" value="KAK1312415.1"/>
    <property type="molecule type" value="Genomic_DNA"/>
</dbReference>
<keyword evidence="7" id="KW-1185">Reference proteome</keyword>
<feature type="region of interest" description="Disordered" evidence="3">
    <location>
        <begin position="278"/>
        <end position="326"/>
    </location>
</feature>
<protein>
    <submittedName>
        <fullName evidence="6">U-box domain-containing protein 17</fullName>
    </submittedName>
</protein>
<dbReference type="PANTHER" id="PTHR23315:SF224">
    <property type="entry name" value="U-BOX DOMAIN-CONTAINING PROTEIN 1"/>
    <property type="match status" value="1"/>
</dbReference>
<name>A0AAV9EG07_ACOCL</name>
<dbReference type="AlphaFoldDB" id="A0AAV9EG07"/>
<dbReference type="InterPro" id="IPR000225">
    <property type="entry name" value="Armadillo"/>
</dbReference>
<evidence type="ECO:0000313" key="7">
    <source>
        <dbReference type="Proteomes" id="UP001180020"/>
    </source>
</evidence>
<dbReference type="SMART" id="SM00185">
    <property type="entry name" value="ARM"/>
    <property type="match status" value="3"/>
</dbReference>
<keyword evidence="1" id="KW-0833">Ubl conjugation pathway</keyword>
<evidence type="ECO:0000259" key="5">
    <source>
        <dbReference type="Pfam" id="PF25598"/>
    </source>
</evidence>